<sequence length="24" mass="2441">MKILVTGGAGYIGSHVVKALLKQG</sequence>
<dbReference type="EMBL" id="JAHAKR010000674">
    <property type="protein sequence ID" value="MBS5831231.1"/>
    <property type="molecule type" value="Genomic_DNA"/>
</dbReference>
<evidence type="ECO:0000313" key="3">
    <source>
        <dbReference type="Proteomes" id="UP000824019"/>
    </source>
</evidence>
<accession>A0A9E1FC02</accession>
<reference evidence="2" key="1">
    <citation type="submission" date="2021-02" db="EMBL/GenBank/DDBJ databases">
        <title>Infant gut strain persistence is associated with maternal origin, phylogeny, and functional potential including surface adhesion and iron acquisition.</title>
        <authorList>
            <person name="Lou Y.C."/>
        </authorList>
    </citation>
    <scope>NUCLEOTIDE SEQUENCE</scope>
    <source>
        <strain evidence="2">L3_101_000G1_dasL3_101_000G1_concoct_7_sub</strain>
    </source>
</reference>
<dbReference type="Proteomes" id="UP000824019">
    <property type="component" value="Unassembled WGS sequence"/>
</dbReference>
<evidence type="ECO:0000259" key="1">
    <source>
        <dbReference type="Pfam" id="PF01370"/>
    </source>
</evidence>
<dbReference type="SUPFAM" id="SSF51735">
    <property type="entry name" value="NAD(P)-binding Rossmann-fold domains"/>
    <property type="match status" value="1"/>
</dbReference>
<name>A0A9E1FC02_9BACT</name>
<feature type="non-terminal residue" evidence="2">
    <location>
        <position position="24"/>
    </location>
</feature>
<dbReference type="InterPro" id="IPR036291">
    <property type="entry name" value="NAD(P)-bd_dom_sf"/>
</dbReference>
<dbReference type="InterPro" id="IPR001509">
    <property type="entry name" value="Epimerase_deHydtase"/>
</dbReference>
<dbReference type="Gene3D" id="3.40.50.720">
    <property type="entry name" value="NAD(P)-binding Rossmann-like Domain"/>
    <property type="match status" value="1"/>
</dbReference>
<comment type="caution">
    <text evidence="2">The sequence shown here is derived from an EMBL/GenBank/DDBJ whole genome shotgun (WGS) entry which is preliminary data.</text>
</comment>
<proteinExistence type="predicted"/>
<protein>
    <submittedName>
        <fullName evidence="2">NAD-dependent epimerase/dehydratase family protein</fullName>
    </submittedName>
</protein>
<dbReference type="AlphaFoldDB" id="A0A9E1FC02"/>
<organism evidence="2 3">
    <name type="scientific">Campylobacter concisus</name>
    <dbReference type="NCBI Taxonomy" id="199"/>
    <lineage>
        <taxon>Bacteria</taxon>
        <taxon>Pseudomonadati</taxon>
        <taxon>Campylobacterota</taxon>
        <taxon>Epsilonproteobacteria</taxon>
        <taxon>Campylobacterales</taxon>
        <taxon>Campylobacteraceae</taxon>
        <taxon>Campylobacter</taxon>
    </lineage>
</organism>
<feature type="domain" description="NAD-dependent epimerase/dehydratase" evidence="1">
    <location>
        <begin position="3"/>
        <end position="24"/>
    </location>
</feature>
<gene>
    <name evidence="2" type="ORF">KIC69_10495</name>
</gene>
<dbReference type="Pfam" id="PF01370">
    <property type="entry name" value="Epimerase"/>
    <property type="match status" value="1"/>
</dbReference>
<evidence type="ECO:0000313" key="2">
    <source>
        <dbReference type="EMBL" id="MBS5831231.1"/>
    </source>
</evidence>